<dbReference type="AlphaFoldDB" id="A0A8D9EDV7"/>
<sequence length="119" mass="13478">MSQTTLDVPSSGSHFLCSVYFTLSVNFLSLFQEVYASQIESLQKSTLDLQNGLENMKAQALAKYQEEYCRGFRTAQLKAAFEEDGFIQQLKLLRNMQTMLSPDHVDKLAASIRFKNNAV</sequence>
<reference evidence="1" key="1">
    <citation type="submission" date="2021-05" db="EMBL/GenBank/DDBJ databases">
        <authorList>
            <person name="Alioto T."/>
            <person name="Alioto T."/>
            <person name="Gomez Garrido J."/>
        </authorList>
    </citation>
    <scope>NUCLEOTIDE SEQUENCE</scope>
</reference>
<evidence type="ECO:0000313" key="1">
    <source>
        <dbReference type="EMBL" id="CAG6749922.1"/>
    </source>
</evidence>
<accession>A0A8D9EDV7</accession>
<name>A0A8D9EDV7_9HEMI</name>
<dbReference type="EMBL" id="HBUF01524864">
    <property type="protein sequence ID" value="CAG6749922.1"/>
    <property type="molecule type" value="Transcribed_RNA"/>
</dbReference>
<protein>
    <submittedName>
        <fullName evidence="1">Uncharacterized protein</fullName>
    </submittedName>
</protein>
<proteinExistence type="predicted"/>
<organism evidence="1">
    <name type="scientific">Cacopsylla melanoneura</name>
    <dbReference type="NCBI Taxonomy" id="428564"/>
    <lineage>
        <taxon>Eukaryota</taxon>
        <taxon>Metazoa</taxon>
        <taxon>Ecdysozoa</taxon>
        <taxon>Arthropoda</taxon>
        <taxon>Hexapoda</taxon>
        <taxon>Insecta</taxon>
        <taxon>Pterygota</taxon>
        <taxon>Neoptera</taxon>
        <taxon>Paraneoptera</taxon>
        <taxon>Hemiptera</taxon>
        <taxon>Sternorrhyncha</taxon>
        <taxon>Psylloidea</taxon>
        <taxon>Psyllidae</taxon>
        <taxon>Psyllinae</taxon>
        <taxon>Cacopsylla</taxon>
    </lineage>
</organism>